<evidence type="ECO:0000313" key="1">
    <source>
        <dbReference type="EMBL" id="KAL3585595.1"/>
    </source>
</evidence>
<protein>
    <submittedName>
        <fullName evidence="1">Uncharacterized protein</fullName>
    </submittedName>
</protein>
<reference evidence="1 2" key="1">
    <citation type="journal article" date="2024" name="Plant Biotechnol. J.">
        <title>Genome and CRISPR/Cas9 system of a widespread forest tree (Populus alba) in the world.</title>
        <authorList>
            <person name="Liu Y.J."/>
            <person name="Jiang P.F."/>
            <person name="Han X.M."/>
            <person name="Li X.Y."/>
            <person name="Wang H.M."/>
            <person name="Wang Y.J."/>
            <person name="Wang X.X."/>
            <person name="Zeng Q.Y."/>
        </authorList>
    </citation>
    <scope>NUCLEOTIDE SEQUENCE [LARGE SCALE GENOMIC DNA]</scope>
    <source>
        <strain evidence="2">cv. PAL-ZL1</strain>
    </source>
</reference>
<dbReference type="Proteomes" id="UP000309997">
    <property type="component" value="Unassembled WGS sequence"/>
</dbReference>
<name>A0ACC4C2A3_POPAL</name>
<gene>
    <name evidence="1" type="ORF">D5086_012462</name>
</gene>
<evidence type="ECO:0000313" key="2">
    <source>
        <dbReference type="Proteomes" id="UP000309997"/>
    </source>
</evidence>
<dbReference type="EMBL" id="RCHU02000006">
    <property type="protein sequence ID" value="KAL3585595.1"/>
    <property type="molecule type" value="Genomic_DNA"/>
</dbReference>
<organism evidence="1 2">
    <name type="scientific">Populus alba</name>
    <name type="common">White poplar</name>
    <dbReference type="NCBI Taxonomy" id="43335"/>
    <lineage>
        <taxon>Eukaryota</taxon>
        <taxon>Viridiplantae</taxon>
        <taxon>Streptophyta</taxon>
        <taxon>Embryophyta</taxon>
        <taxon>Tracheophyta</taxon>
        <taxon>Spermatophyta</taxon>
        <taxon>Magnoliopsida</taxon>
        <taxon>eudicotyledons</taxon>
        <taxon>Gunneridae</taxon>
        <taxon>Pentapetalae</taxon>
        <taxon>rosids</taxon>
        <taxon>fabids</taxon>
        <taxon>Malpighiales</taxon>
        <taxon>Salicaceae</taxon>
        <taxon>Saliceae</taxon>
        <taxon>Populus</taxon>
    </lineage>
</organism>
<proteinExistence type="predicted"/>
<accession>A0ACC4C2A3</accession>
<keyword evidence="2" id="KW-1185">Reference proteome</keyword>
<sequence length="756" mass="86852">MWKLKLSEGNDPWLKSVNNHVGRQFWEFDPHLGTPEERAQVENYRNEFTKNRFLTKHSSDLLMRFQFARENPCEMKLPMAKVRSEEEMTKEVVDTALRRSLRFYSTLQAEDGFWPGDYGGPMFLLPGLVICLYVTSALNTILHNHHRQEMRRYLYNHQNVDGGWGLHIEGSSTMFCTVLSYVTLRLLGEEMDGGDGSMERARKWVLGHGGATRIPSWGKMWLSVLGVYEWSGNNPLLPELWLLPYLFPAHPGRLWCQSRMVYLPMSYLYGKKFVCSTTSLVLSIRREIYTIPYHQIDWEQTTNLCAKEDLYYPHPLLQDIVWACIHNAVEPLLTRWPFSKLRQRALDSVMQRVHYEDETTQYVCLGPVNKVLNMLCCWVEDPNSEAYKCHLARIKDYLWVAEDGMKMQGYNGSQFWDVSFAVQAILATNFSDEFAPMLKKAHNFIKNTQVRTNSSDDFNDWYRHISKGAWPFSTPDNGWPVSDCTAEGLKARILLSRLPSDMVGEAMPADWFYDAVNVILSLQNKNGGFASYELTRSYAWLEMLNPAETFGNIMIDYQYVECTSAVIQGLESFKKSYPGHRKEEIEACMVKAIDFIERTQQPDGSWYGSWGVCFTYGTWFGIKGLVAGGRTYQNSNSIQIACEFLLSKQLVSGGWGESYLSSQDMVYTNLGGGKSHLVNTGWAMLALIEAGQAERDPSPLHRAAKLLINSTMETGEFPQQEIMGVFNKNCMISYSAYRNIFPIWALGEYRNRVLLQ</sequence>
<comment type="caution">
    <text evidence="1">The sequence shown here is derived from an EMBL/GenBank/DDBJ whole genome shotgun (WGS) entry which is preliminary data.</text>
</comment>